<evidence type="ECO:0000313" key="2">
    <source>
        <dbReference type="WBParaSite" id="ES5_v2.g6505.t1"/>
    </source>
</evidence>
<evidence type="ECO:0000313" key="1">
    <source>
        <dbReference type="Proteomes" id="UP000887579"/>
    </source>
</evidence>
<organism evidence="1 2">
    <name type="scientific">Panagrolaimus sp. ES5</name>
    <dbReference type="NCBI Taxonomy" id="591445"/>
    <lineage>
        <taxon>Eukaryota</taxon>
        <taxon>Metazoa</taxon>
        <taxon>Ecdysozoa</taxon>
        <taxon>Nematoda</taxon>
        <taxon>Chromadorea</taxon>
        <taxon>Rhabditida</taxon>
        <taxon>Tylenchina</taxon>
        <taxon>Panagrolaimomorpha</taxon>
        <taxon>Panagrolaimoidea</taxon>
        <taxon>Panagrolaimidae</taxon>
        <taxon>Panagrolaimus</taxon>
    </lineage>
</organism>
<dbReference type="Proteomes" id="UP000887579">
    <property type="component" value="Unplaced"/>
</dbReference>
<sequence>MPNELRWGIVGCGKISHDFAKAMKNCENPNKIHALAASKKEKADKLKKELELDDSVVTYGSYDEIFADKNIDVLYIGVVHQQHKNVVFQAIEAGKNILCEKPIGVNAKEAKEIYEKAKKANVFLMEATWSRFFPAYQHIRKVVKDGSLGKISGAGANFCVPSLDDNRKLPNEGSTPANDIGIYAVQFALWCIDEKPDKIVATGDLDKNGCDIWASIILKFPSGSKATLFYSSVDNSPNTAYVSFTDGHIEIPGYFWCPEEIIVYEGIVEEKKPRPPPMKFPFSDDSKYNFNHSTGLRYEADHVYECLAAGKKSSDVHTPDESLKVLEVLDEVRRQIGVVYRQDK</sequence>
<accession>A0AC34GQ32</accession>
<reference evidence="2" key="1">
    <citation type="submission" date="2022-11" db="UniProtKB">
        <authorList>
            <consortium name="WormBaseParasite"/>
        </authorList>
    </citation>
    <scope>IDENTIFICATION</scope>
</reference>
<proteinExistence type="predicted"/>
<protein>
    <submittedName>
        <fullName evidence="2">Gfo/Idh/MocA-like oxidoreductase N-terminal domain-containing protein</fullName>
    </submittedName>
</protein>
<dbReference type="WBParaSite" id="ES5_v2.g6505.t1">
    <property type="protein sequence ID" value="ES5_v2.g6505.t1"/>
    <property type="gene ID" value="ES5_v2.g6505"/>
</dbReference>
<name>A0AC34GQ32_9BILA</name>